<comment type="similarity">
    <text evidence="2 9">Belongs to the cytochrome P450 family.</text>
</comment>
<keyword evidence="10" id="KW-0472">Membrane</keyword>
<proteinExistence type="inferred from homology"/>
<evidence type="ECO:0000256" key="3">
    <source>
        <dbReference type="ARBA" id="ARBA00022617"/>
    </source>
</evidence>
<keyword evidence="10" id="KW-1133">Transmembrane helix</keyword>
<dbReference type="Pfam" id="PF00067">
    <property type="entry name" value="p450"/>
    <property type="match status" value="1"/>
</dbReference>
<dbReference type="GO" id="GO:0005506">
    <property type="term" value="F:iron ion binding"/>
    <property type="evidence" value="ECO:0007669"/>
    <property type="project" value="InterPro"/>
</dbReference>
<feature type="transmembrane region" description="Helical" evidence="10">
    <location>
        <begin position="12"/>
        <end position="34"/>
    </location>
</feature>
<protein>
    <recommendedName>
        <fullName evidence="13">Cytochrome P450</fullName>
    </recommendedName>
</protein>
<feature type="binding site" description="axial binding residue" evidence="8">
    <location>
        <position position="423"/>
    </location>
    <ligand>
        <name>heme</name>
        <dbReference type="ChEBI" id="CHEBI:30413"/>
    </ligand>
    <ligandPart>
        <name>Fe</name>
        <dbReference type="ChEBI" id="CHEBI:18248"/>
    </ligandPart>
</feature>
<evidence type="ECO:0000256" key="10">
    <source>
        <dbReference type="SAM" id="Phobius"/>
    </source>
</evidence>
<organism evidence="11 12">
    <name type="scientific">Pseudocercospora eumusae</name>
    <dbReference type="NCBI Taxonomy" id="321146"/>
    <lineage>
        <taxon>Eukaryota</taxon>
        <taxon>Fungi</taxon>
        <taxon>Dikarya</taxon>
        <taxon>Ascomycota</taxon>
        <taxon>Pezizomycotina</taxon>
        <taxon>Dothideomycetes</taxon>
        <taxon>Dothideomycetidae</taxon>
        <taxon>Mycosphaerellales</taxon>
        <taxon>Mycosphaerellaceae</taxon>
        <taxon>Pseudocercospora</taxon>
    </lineage>
</organism>
<name>A0A139H7K1_9PEZI</name>
<comment type="cofactor">
    <cofactor evidence="1 8">
        <name>heme</name>
        <dbReference type="ChEBI" id="CHEBI:30413"/>
    </cofactor>
</comment>
<dbReference type="InterPro" id="IPR036396">
    <property type="entry name" value="Cyt_P450_sf"/>
</dbReference>
<dbReference type="InterPro" id="IPR002403">
    <property type="entry name" value="Cyt_P450_E_grp-IV"/>
</dbReference>
<comment type="caution">
    <text evidence="11">The sequence shown here is derived from an EMBL/GenBank/DDBJ whole genome shotgun (WGS) entry which is preliminary data.</text>
</comment>
<evidence type="ECO:0000313" key="12">
    <source>
        <dbReference type="Proteomes" id="UP000070133"/>
    </source>
</evidence>
<evidence type="ECO:0000256" key="9">
    <source>
        <dbReference type="RuleBase" id="RU000461"/>
    </source>
</evidence>
<keyword evidence="10" id="KW-0812">Transmembrane</keyword>
<evidence type="ECO:0000256" key="5">
    <source>
        <dbReference type="ARBA" id="ARBA00023002"/>
    </source>
</evidence>
<reference evidence="11 12" key="1">
    <citation type="submission" date="2015-07" db="EMBL/GenBank/DDBJ databases">
        <title>Comparative genomics of the Sigatoka disease complex on banana suggests a link between parallel evolutionary changes in Pseudocercospora fijiensis and Pseudocercospora eumusae and increased virulence on the banana host.</title>
        <authorList>
            <person name="Chang T.-C."/>
            <person name="Salvucci A."/>
            <person name="Crous P.W."/>
            <person name="Stergiopoulos I."/>
        </authorList>
    </citation>
    <scope>NUCLEOTIDE SEQUENCE [LARGE SCALE GENOMIC DNA]</scope>
    <source>
        <strain evidence="11 12">CBS 114824</strain>
    </source>
</reference>
<evidence type="ECO:0000256" key="1">
    <source>
        <dbReference type="ARBA" id="ARBA00001971"/>
    </source>
</evidence>
<evidence type="ECO:0000256" key="7">
    <source>
        <dbReference type="ARBA" id="ARBA00023033"/>
    </source>
</evidence>
<dbReference type="PROSITE" id="PS00086">
    <property type="entry name" value="CYTOCHROME_P450"/>
    <property type="match status" value="1"/>
</dbReference>
<keyword evidence="12" id="KW-1185">Reference proteome</keyword>
<evidence type="ECO:0000256" key="4">
    <source>
        <dbReference type="ARBA" id="ARBA00022723"/>
    </source>
</evidence>
<dbReference type="EMBL" id="LFZN01000115">
    <property type="protein sequence ID" value="KXS98401.1"/>
    <property type="molecule type" value="Genomic_DNA"/>
</dbReference>
<keyword evidence="6 8" id="KW-0408">Iron</keyword>
<dbReference type="PANTHER" id="PTHR46206">
    <property type="entry name" value="CYTOCHROME P450"/>
    <property type="match status" value="1"/>
</dbReference>
<dbReference type="PRINTS" id="PR00465">
    <property type="entry name" value="EP450IV"/>
</dbReference>
<evidence type="ECO:0000256" key="6">
    <source>
        <dbReference type="ARBA" id="ARBA00023004"/>
    </source>
</evidence>
<dbReference type="PANTHER" id="PTHR46206:SF2">
    <property type="entry name" value="CYTOCHROME P450 MONOOXYGENASE AUSG-RELATED"/>
    <property type="match status" value="1"/>
</dbReference>
<dbReference type="InterPro" id="IPR017972">
    <property type="entry name" value="Cyt_P450_CS"/>
</dbReference>
<dbReference type="Gene3D" id="1.10.630.10">
    <property type="entry name" value="Cytochrome P450"/>
    <property type="match status" value="1"/>
</dbReference>
<dbReference type="SUPFAM" id="SSF48264">
    <property type="entry name" value="Cytochrome P450"/>
    <property type="match status" value="1"/>
</dbReference>
<gene>
    <name evidence="11" type="ORF">AC578_4681</name>
</gene>
<evidence type="ECO:0000256" key="2">
    <source>
        <dbReference type="ARBA" id="ARBA00010617"/>
    </source>
</evidence>
<dbReference type="GO" id="GO:0016705">
    <property type="term" value="F:oxidoreductase activity, acting on paired donors, with incorporation or reduction of molecular oxygen"/>
    <property type="evidence" value="ECO:0007669"/>
    <property type="project" value="InterPro"/>
</dbReference>
<keyword evidence="7 9" id="KW-0503">Monooxygenase</keyword>
<dbReference type="GO" id="GO:0004497">
    <property type="term" value="F:monooxygenase activity"/>
    <property type="evidence" value="ECO:0007669"/>
    <property type="project" value="UniProtKB-KW"/>
</dbReference>
<evidence type="ECO:0000256" key="8">
    <source>
        <dbReference type="PIRSR" id="PIRSR602403-1"/>
    </source>
</evidence>
<keyword evidence="3 8" id="KW-0349">Heme</keyword>
<evidence type="ECO:0008006" key="13">
    <source>
        <dbReference type="Google" id="ProtNLM"/>
    </source>
</evidence>
<evidence type="ECO:0000313" key="11">
    <source>
        <dbReference type="EMBL" id="KXS98401.1"/>
    </source>
</evidence>
<keyword evidence="4 8" id="KW-0479">Metal-binding</keyword>
<dbReference type="InterPro" id="IPR001128">
    <property type="entry name" value="Cyt_P450"/>
</dbReference>
<keyword evidence="5 9" id="KW-0560">Oxidoreductase</keyword>
<sequence>MISEFFKGNTSAISSGVILVVTLSLAVAVAWIVAQHWRSSWKPQFPVINHEEWDLFGHRAARQYITNARGLLSKGLERYRGPFTIITTGEPVLVLPSEYSKAVSEHPALSFGDYAQNDNLGFQTWTFSAANSISVLPEPVLKGLSRKIPWHEVKIKQDIVTCVARLTSRIFLGSSLSSNPEWIRTASDYTVDIFVAAEHVKRWPRALYFLAEMIEPSCWKARALYAKAQRILNPVLVEREHAVARQQPVPDDSIEWIRNFGRRRLCSDIDNHLGLTITSVHTMADLLTQAVINLCTYPDVVRPLRDETLRVTLKNGIDKTALNEACLLDSFLKETQRVKPFASASLFRRATCDVCLDDKICLRRGQNVCVAHRMWDDSCYEDAASFRYNRWLRSGAEAGPRLDKYLVATSEDFTAFGHGRHACPGRFFAAAAIKIALMHILLKYDLKALQWLDKDLVEHGFSMTSNPSKTIYVRRKLEVL</sequence>
<dbReference type="OrthoDB" id="1844152at2759"/>
<accession>A0A139H7K1</accession>
<dbReference type="CDD" id="cd11041">
    <property type="entry name" value="CYP503A1-like"/>
    <property type="match status" value="1"/>
</dbReference>
<dbReference type="AlphaFoldDB" id="A0A139H7K1"/>
<dbReference type="Proteomes" id="UP000070133">
    <property type="component" value="Unassembled WGS sequence"/>
</dbReference>
<dbReference type="GO" id="GO:0020037">
    <property type="term" value="F:heme binding"/>
    <property type="evidence" value="ECO:0007669"/>
    <property type="project" value="InterPro"/>
</dbReference>
<dbReference type="STRING" id="321146.A0A139H7K1"/>